<sequence length="139" mass="13565">MLVSLSSPAVGQDGAEQDAPASGSVTVLRDVPYGTALHRYSSGQTLDVKTGPEETVLSALAQGLKPLTDAQQASVFGSNLGQVAGQTQSGIGALGHIENAVGSGLSLQHGEGGGGAVGSALSQMPSVGGILRGALGDGQ</sequence>
<reference evidence="2 3" key="1">
    <citation type="submission" date="2019-12" db="EMBL/GenBank/DDBJ databases">
        <title>Genomic-based taxomic classification of the family Erythrobacteraceae.</title>
        <authorList>
            <person name="Xu L."/>
        </authorList>
    </citation>
    <scope>NUCLEOTIDE SEQUENCE [LARGE SCALE GENOMIC DNA]</scope>
    <source>
        <strain evidence="2 3">SW-109</strain>
    </source>
</reference>
<dbReference type="AlphaFoldDB" id="A0A6I4V629"/>
<name>A0A6I4V629_9SPHN</name>
<comment type="caution">
    <text evidence="2">The sequence shown here is derived from an EMBL/GenBank/DDBJ whole genome shotgun (WGS) entry which is preliminary data.</text>
</comment>
<gene>
    <name evidence="2" type="ORF">GRI43_12765</name>
</gene>
<feature type="region of interest" description="Disordered" evidence="1">
    <location>
        <begin position="1"/>
        <end position="24"/>
    </location>
</feature>
<accession>A0A6I4V629</accession>
<proteinExistence type="predicted"/>
<dbReference type="RefSeq" id="WP_160731459.1">
    <property type="nucleotide sequence ID" value="NZ_WTYP01000002.1"/>
</dbReference>
<organism evidence="2 3">
    <name type="scientific">Pontixanthobacter luteolus</name>
    <dbReference type="NCBI Taxonomy" id="295089"/>
    <lineage>
        <taxon>Bacteria</taxon>
        <taxon>Pseudomonadati</taxon>
        <taxon>Pseudomonadota</taxon>
        <taxon>Alphaproteobacteria</taxon>
        <taxon>Sphingomonadales</taxon>
        <taxon>Erythrobacteraceae</taxon>
        <taxon>Pontixanthobacter</taxon>
    </lineage>
</organism>
<protein>
    <submittedName>
        <fullName evidence="2">Uncharacterized protein</fullName>
    </submittedName>
</protein>
<dbReference type="EMBL" id="WTYP01000002">
    <property type="protein sequence ID" value="MXP48260.1"/>
    <property type="molecule type" value="Genomic_DNA"/>
</dbReference>
<keyword evidence="3" id="KW-1185">Reference proteome</keyword>
<dbReference type="Proteomes" id="UP000471435">
    <property type="component" value="Unassembled WGS sequence"/>
</dbReference>
<evidence type="ECO:0000313" key="3">
    <source>
        <dbReference type="Proteomes" id="UP000471435"/>
    </source>
</evidence>
<evidence type="ECO:0000256" key="1">
    <source>
        <dbReference type="SAM" id="MobiDB-lite"/>
    </source>
</evidence>
<evidence type="ECO:0000313" key="2">
    <source>
        <dbReference type="EMBL" id="MXP48260.1"/>
    </source>
</evidence>
<dbReference type="OrthoDB" id="7433570at2"/>